<evidence type="ECO:0000313" key="3">
    <source>
        <dbReference type="Proteomes" id="UP000527143"/>
    </source>
</evidence>
<name>A0A840YKZ7_9SPHN</name>
<comment type="caution">
    <text evidence="2">The sequence shown here is derived from an EMBL/GenBank/DDBJ whole genome shotgun (WGS) entry which is preliminary data.</text>
</comment>
<dbReference type="AlphaFoldDB" id="A0A840YKZ7"/>
<keyword evidence="3" id="KW-1185">Reference proteome</keyword>
<organism evidence="2 3">
    <name type="scientific">Sphingomonas xinjiangensis</name>
    <dbReference type="NCBI Taxonomy" id="643568"/>
    <lineage>
        <taxon>Bacteria</taxon>
        <taxon>Pseudomonadati</taxon>
        <taxon>Pseudomonadota</taxon>
        <taxon>Alphaproteobacteria</taxon>
        <taxon>Sphingomonadales</taxon>
        <taxon>Sphingomonadaceae</taxon>
        <taxon>Sphingomonas</taxon>
    </lineage>
</organism>
<gene>
    <name evidence="2" type="ORF">FHT02_001052</name>
</gene>
<reference evidence="2 3" key="1">
    <citation type="submission" date="2020-08" db="EMBL/GenBank/DDBJ databases">
        <title>Genomic Encyclopedia of Type Strains, Phase IV (KMG-IV): sequencing the most valuable type-strain genomes for metagenomic binning, comparative biology and taxonomic classification.</title>
        <authorList>
            <person name="Goeker M."/>
        </authorList>
    </citation>
    <scope>NUCLEOTIDE SEQUENCE [LARGE SCALE GENOMIC DNA]</scope>
    <source>
        <strain evidence="2 3">DSM 26736</strain>
    </source>
</reference>
<feature type="compositionally biased region" description="Basic and acidic residues" evidence="1">
    <location>
        <begin position="37"/>
        <end position="52"/>
    </location>
</feature>
<evidence type="ECO:0000313" key="2">
    <source>
        <dbReference type="EMBL" id="MBB5709830.1"/>
    </source>
</evidence>
<dbReference type="EMBL" id="JACIJF010000002">
    <property type="protein sequence ID" value="MBB5709830.1"/>
    <property type="molecule type" value="Genomic_DNA"/>
</dbReference>
<accession>A0A840YKZ7</accession>
<feature type="region of interest" description="Disordered" evidence="1">
    <location>
        <begin position="1"/>
        <end position="54"/>
    </location>
</feature>
<sequence length="91" mass="10049">MPSSRTVRASDLRHGNPAHGRRAPRADLRRGVCRPPTYRDGRRQGGRRRDGAGRAVELEWTPQACAAFEVERLQVGQATVAYGRRLGASLV</sequence>
<proteinExistence type="predicted"/>
<dbReference type="Proteomes" id="UP000527143">
    <property type="component" value="Unassembled WGS sequence"/>
</dbReference>
<protein>
    <submittedName>
        <fullName evidence="2">Uncharacterized protein</fullName>
    </submittedName>
</protein>
<evidence type="ECO:0000256" key="1">
    <source>
        <dbReference type="SAM" id="MobiDB-lite"/>
    </source>
</evidence>